<protein>
    <submittedName>
        <fullName evidence="2">Uncharacterized protein</fullName>
    </submittedName>
</protein>
<gene>
    <name evidence="2" type="ORF">EVOR1521_LOCUS23243</name>
</gene>
<reference evidence="2" key="1">
    <citation type="submission" date="2023-08" db="EMBL/GenBank/DDBJ databases">
        <authorList>
            <person name="Chen Y."/>
            <person name="Shah S."/>
            <person name="Dougan E. K."/>
            <person name="Thang M."/>
            <person name="Chan C."/>
        </authorList>
    </citation>
    <scope>NUCLEOTIDE SEQUENCE</scope>
</reference>
<feature type="compositionally biased region" description="Acidic residues" evidence="1">
    <location>
        <begin position="36"/>
        <end position="52"/>
    </location>
</feature>
<sequence length="182" mass="20369">MLVCEGPRPERPSQKFGTAKGFARVVMSKDPLDMALPDEDEADDYDRDEDFDGDYHGDEAFELKGTEELAMDYAVFGRYVKSAQSENGKPVFLGPKTEGSRPSIAFTTIGDGKPTWWICDASGGECFYAEADSDMPPREGWRKEYCDDDLKITLEAVEGSGEDKGQESRGRSRSPRREQCPW</sequence>
<feature type="compositionally biased region" description="Basic and acidic residues" evidence="1">
    <location>
        <begin position="161"/>
        <end position="182"/>
    </location>
</feature>
<dbReference type="Proteomes" id="UP001178507">
    <property type="component" value="Unassembled WGS sequence"/>
</dbReference>
<feature type="region of interest" description="Disordered" evidence="1">
    <location>
        <begin position="31"/>
        <end position="56"/>
    </location>
</feature>
<organism evidence="2 3">
    <name type="scientific">Effrenium voratum</name>
    <dbReference type="NCBI Taxonomy" id="2562239"/>
    <lineage>
        <taxon>Eukaryota</taxon>
        <taxon>Sar</taxon>
        <taxon>Alveolata</taxon>
        <taxon>Dinophyceae</taxon>
        <taxon>Suessiales</taxon>
        <taxon>Symbiodiniaceae</taxon>
        <taxon>Effrenium</taxon>
    </lineage>
</organism>
<proteinExistence type="predicted"/>
<feature type="region of interest" description="Disordered" evidence="1">
    <location>
        <begin position="156"/>
        <end position="182"/>
    </location>
</feature>
<accession>A0AA36J532</accession>
<comment type="caution">
    <text evidence="2">The sequence shown here is derived from an EMBL/GenBank/DDBJ whole genome shotgun (WGS) entry which is preliminary data.</text>
</comment>
<evidence type="ECO:0000313" key="3">
    <source>
        <dbReference type="Proteomes" id="UP001178507"/>
    </source>
</evidence>
<evidence type="ECO:0000256" key="1">
    <source>
        <dbReference type="SAM" id="MobiDB-lite"/>
    </source>
</evidence>
<dbReference type="AlphaFoldDB" id="A0AA36J532"/>
<dbReference type="EMBL" id="CAUJNA010003348">
    <property type="protein sequence ID" value="CAJ1399767.1"/>
    <property type="molecule type" value="Genomic_DNA"/>
</dbReference>
<name>A0AA36J532_9DINO</name>
<keyword evidence="3" id="KW-1185">Reference proteome</keyword>
<evidence type="ECO:0000313" key="2">
    <source>
        <dbReference type="EMBL" id="CAJ1399767.1"/>
    </source>
</evidence>